<evidence type="ECO:0000313" key="3">
    <source>
        <dbReference type="EMBL" id="ATD68490.1"/>
    </source>
</evidence>
<dbReference type="Proteomes" id="UP000218968">
    <property type="component" value="Chromosome"/>
</dbReference>
<name>A0A290XH77_9GAMM</name>
<gene>
    <name evidence="3" type="ORF">CNR27_14470</name>
</gene>
<dbReference type="RefSeq" id="WP_096299888.1">
    <property type="nucleotide sequence ID" value="NZ_CP023406.1"/>
</dbReference>
<feature type="compositionally biased region" description="Basic and acidic residues" evidence="1">
    <location>
        <begin position="64"/>
        <end position="82"/>
    </location>
</feature>
<dbReference type="OrthoDB" id="9986588at2"/>
<dbReference type="PROSITE" id="PS51257">
    <property type="entry name" value="PROKAR_LIPOPROTEIN"/>
    <property type="match status" value="1"/>
</dbReference>
<dbReference type="KEGG" id="lum:CNR27_14470"/>
<keyword evidence="2" id="KW-0732">Signal</keyword>
<evidence type="ECO:0000313" key="4">
    <source>
        <dbReference type="Proteomes" id="UP000218968"/>
    </source>
</evidence>
<dbReference type="EMBL" id="CP023406">
    <property type="protein sequence ID" value="ATD68490.1"/>
    <property type="molecule type" value="Genomic_DNA"/>
</dbReference>
<evidence type="ECO:0000256" key="1">
    <source>
        <dbReference type="SAM" id="MobiDB-lite"/>
    </source>
</evidence>
<organism evidence="3 4">
    <name type="scientific">Luteimonas chenhongjianii</name>
    <dbReference type="NCBI Taxonomy" id="2006110"/>
    <lineage>
        <taxon>Bacteria</taxon>
        <taxon>Pseudomonadati</taxon>
        <taxon>Pseudomonadota</taxon>
        <taxon>Gammaproteobacteria</taxon>
        <taxon>Lysobacterales</taxon>
        <taxon>Lysobacteraceae</taxon>
        <taxon>Luteimonas</taxon>
    </lineage>
</organism>
<feature type="chain" id="PRO_5011973634" evidence="2">
    <location>
        <begin position="30"/>
        <end position="82"/>
    </location>
</feature>
<accession>A0A290XH77</accession>
<proteinExistence type="predicted"/>
<keyword evidence="4" id="KW-1185">Reference proteome</keyword>
<feature type="region of interest" description="Disordered" evidence="1">
    <location>
        <begin position="28"/>
        <end position="82"/>
    </location>
</feature>
<protein>
    <submittedName>
        <fullName evidence="3">Uncharacterized protein</fullName>
    </submittedName>
</protein>
<reference evidence="4" key="1">
    <citation type="submission" date="2017-09" db="EMBL/GenBank/DDBJ databases">
        <title>Luteimonas liuhanmingii sp.nov., isolated from the intestinal contents of Tibetan Plateau Pika in Yushu, Qinghai Province, China.</title>
        <authorList>
            <person name="Gui Z."/>
        </authorList>
    </citation>
    <scope>NUCLEOTIDE SEQUENCE [LARGE SCALE GENOMIC DNA]</scope>
    <source>
        <strain evidence="4">100111</strain>
    </source>
</reference>
<sequence>MSMPRSPAAASRLSHAVIAVALLSTTAACTPPPDSPTEKPTEPQAAQLRDAVRAPLEAAQKTRQSVDADAQRTREAIEAAGG</sequence>
<feature type="signal peptide" evidence="2">
    <location>
        <begin position="1"/>
        <end position="29"/>
    </location>
</feature>
<evidence type="ECO:0000256" key="2">
    <source>
        <dbReference type="SAM" id="SignalP"/>
    </source>
</evidence>
<dbReference type="AlphaFoldDB" id="A0A290XH77"/>